<reference evidence="2" key="1">
    <citation type="submission" date="2017-12" db="EMBL/GenBank/DDBJ databases">
        <authorList>
            <person name="Diaz M."/>
        </authorList>
    </citation>
    <scope>NUCLEOTIDE SEQUENCE [LARGE SCALE GENOMIC DNA]</scope>
    <source>
        <strain evidence="2">FI11154</strain>
    </source>
</reference>
<protein>
    <submittedName>
        <fullName evidence="1">Uncharacterized protein</fullName>
    </submittedName>
</protein>
<sequence length="48" mass="5619">MPKYDRRIFIAVKPYAEKLCVHGNLYRAAKQIGIPDAFSNWRDYDNSS</sequence>
<dbReference type="EMBL" id="OOFM01000004">
    <property type="protein sequence ID" value="SPL62808.1"/>
    <property type="molecule type" value="Genomic_DNA"/>
</dbReference>
<organism evidence="1 2">
    <name type="scientific">Ochrobactrum soli</name>
    <dbReference type="NCBI Taxonomy" id="2448455"/>
    <lineage>
        <taxon>Bacteria</taxon>
        <taxon>Pseudomonadati</taxon>
        <taxon>Pseudomonadota</taxon>
        <taxon>Alphaproteobacteria</taxon>
        <taxon>Hyphomicrobiales</taxon>
        <taxon>Brucellaceae</taxon>
        <taxon>Brucella/Ochrobactrum group</taxon>
        <taxon>Ochrobactrum</taxon>
    </lineage>
</organism>
<accession>A0A2P9HFE2</accession>
<name>A0A2P9HFE2_9HYPH</name>
<dbReference type="AlphaFoldDB" id="A0A2P9HFE2"/>
<gene>
    <name evidence="1" type="ORF">OHAE_2740</name>
</gene>
<dbReference type="Proteomes" id="UP000246073">
    <property type="component" value="Unassembled WGS sequence"/>
</dbReference>
<evidence type="ECO:0000313" key="1">
    <source>
        <dbReference type="EMBL" id="SPL62808.1"/>
    </source>
</evidence>
<evidence type="ECO:0000313" key="2">
    <source>
        <dbReference type="Proteomes" id="UP000246073"/>
    </source>
</evidence>
<proteinExistence type="predicted"/>